<dbReference type="AlphaFoldDB" id="A0A9C7V6V3"/>
<dbReference type="Proteomes" id="UP000262210">
    <property type="component" value="Unassembled WGS sequence"/>
</dbReference>
<reference evidence="1 2" key="1">
    <citation type="journal article" date="2018" name="Nat. Biotechnol.">
        <title>A standardized bacterial taxonomy based on genome phylogeny substantially revises the tree of life.</title>
        <authorList>
            <person name="Parks D.H."/>
            <person name="Chuvochina M."/>
            <person name="Waite D.W."/>
            <person name="Rinke C."/>
            <person name="Skarshewski A."/>
            <person name="Chaumeil P.A."/>
            <person name="Hugenholtz P."/>
        </authorList>
    </citation>
    <scope>NUCLEOTIDE SEQUENCE [LARGE SCALE GENOMIC DNA]</scope>
    <source>
        <strain evidence="1">UBA11264</strain>
    </source>
</reference>
<sequence>MKDRSHDKAMVEYFHAIPSYAAELLAEVRLDGDPAELAILLRQTAEAFGQDGLRVVSQTRKERE</sequence>
<accession>A0A9C7V6V3</accession>
<evidence type="ECO:0000313" key="2">
    <source>
        <dbReference type="Proteomes" id="UP000262210"/>
    </source>
</evidence>
<protein>
    <submittedName>
        <fullName evidence="1">Transcriptional regulator</fullName>
    </submittedName>
</protein>
<comment type="caution">
    <text evidence="1">The sequence shown here is derived from an EMBL/GenBank/DDBJ whole genome shotgun (WGS) entry which is preliminary data.</text>
</comment>
<name>A0A9C7V6V3_9GAMM</name>
<dbReference type="RefSeq" id="WP_122350180.1">
    <property type="nucleotide sequence ID" value="NZ_DPSM01000013.1"/>
</dbReference>
<gene>
    <name evidence="1" type="ORF">DHV72_06745</name>
</gene>
<dbReference type="EMBL" id="DPSM01000013">
    <property type="protein sequence ID" value="HCJ99714.1"/>
    <property type="molecule type" value="Genomic_DNA"/>
</dbReference>
<organism evidence="1 2">
    <name type="scientific">Serratia grimesii</name>
    <dbReference type="NCBI Taxonomy" id="82995"/>
    <lineage>
        <taxon>Bacteria</taxon>
        <taxon>Pseudomonadati</taxon>
        <taxon>Pseudomonadota</taxon>
        <taxon>Gammaproteobacteria</taxon>
        <taxon>Enterobacterales</taxon>
        <taxon>Yersiniaceae</taxon>
        <taxon>Serratia</taxon>
    </lineage>
</organism>
<proteinExistence type="predicted"/>
<evidence type="ECO:0000313" key="1">
    <source>
        <dbReference type="EMBL" id="HCJ99714.1"/>
    </source>
</evidence>